<accession>A0A392UVB0</accession>
<dbReference type="Proteomes" id="UP000265520">
    <property type="component" value="Unassembled WGS sequence"/>
</dbReference>
<evidence type="ECO:0000313" key="1">
    <source>
        <dbReference type="EMBL" id="MCI79062.1"/>
    </source>
</evidence>
<evidence type="ECO:0000313" key="2">
    <source>
        <dbReference type="Proteomes" id="UP000265520"/>
    </source>
</evidence>
<comment type="caution">
    <text evidence="1">The sequence shown here is derived from an EMBL/GenBank/DDBJ whole genome shotgun (WGS) entry which is preliminary data.</text>
</comment>
<name>A0A392UVB0_9FABA</name>
<keyword evidence="2" id="KW-1185">Reference proteome</keyword>
<sequence length="12" mass="1304">HGDYGVKTGQRS</sequence>
<reference evidence="1 2" key="1">
    <citation type="journal article" date="2018" name="Front. Plant Sci.">
        <title>Red Clover (Trifolium pratense) and Zigzag Clover (T. medium) - A Picture of Genomic Similarities and Differences.</title>
        <authorList>
            <person name="Dluhosova J."/>
            <person name="Istvanek J."/>
            <person name="Nedelnik J."/>
            <person name="Repkova J."/>
        </authorList>
    </citation>
    <scope>NUCLEOTIDE SEQUENCE [LARGE SCALE GENOMIC DNA]</scope>
    <source>
        <strain evidence="2">cv. 10/8</strain>
        <tissue evidence="1">Leaf</tissue>
    </source>
</reference>
<protein>
    <submittedName>
        <fullName evidence="1">Uncharacterized protein</fullName>
    </submittedName>
</protein>
<proteinExistence type="predicted"/>
<feature type="non-terminal residue" evidence="1">
    <location>
        <position position="1"/>
    </location>
</feature>
<gene>
    <name evidence="1" type="ORF">A2U01_0100333</name>
</gene>
<organism evidence="1 2">
    <name type="scientific">Trifolium medium</name>
    <dbReference type="NCBI Taxonomy" id="97028"/>
    <lineage>
        <taxon>Eukaryota</taxon>
        <taxon>Viridiplantae</taxon>
        <taxon>Streptophyta</taxon>
        <taxon>Embryophyta</taxon>
        <taxon>Tracheophyta</taxon>
        <taxon>Spermatophyta</taxon>
        <taxon>Magnoliopsida</taxon>
        <taxon>eudicotyledons</taxon>
        <taxon>Gunneridae</taxon>
        <taxon>Pentapetalae</taxon>
        <taxon>rosids</taxon>
        <taxon>fabids</taxon>
        <taxon>Fabales</taxon>
        <taxon>Fabaceae</taxon>
        <taxon>Papilionoideae</taxon>
        <taxon>50 kb inversion clade</taxon>
        <taxon>NPAAA clade</taxon>
        <taxon>Hologalegina</taxon>
        <taxon>IRL clade</taxon>
        <taxon>Trifolieae</taxon>
        <taxon>Trifolium</taxon>
    </lineage>
</organism>
<dbReference type="EMBL" id="LXQA010965177">
    <property type="protein sequence ID" value="MCI79062.1"/>
    <property type="molecule type" value="Genomic_DNA"/>
</dbReference>